<keyword evidence="4" id="KW-1185">Reference proteome</keyword>
<feature type="compositionally biased region" description="Basic and acidic residues" evidence="1">
    <location>
        <begin position="192"/>
        <end position="203"/>
    </location>
</feature>
<feature type="compositionally biased region" description="Low complexity" evidence="1">
    <location>
        <begin position="171"/>
        <end position="189"/>
    </location>
</feature>
<feature type="chain" id="PRO_5046682940" evidence="2">
    <location>
        <begin position="23"/>
        <end position="274"/>
    </location>
</feature>
<dbReference type="RefSeq" id="WP_261696148.1">
    <property type="nucleotide sequence ID" value="NZ_CP104694.1"/>
</dbReference>
<evidence type="ECO:0000313" key="3">
    <source>
        <dbReference type="EMBL" id="UXI69190.1"/>
    </source>
</evidence>
<accession>A0ABY6BLD0</accession>
<protein>
    <submittedName>
        <fullName evidence="3">Uncharacterized protein</fullName>
    </submittedName>
</protein>
<dbReference type="EMBL" id="CP104694">
    <property type="protein sequence ID" value="UXI69190.1"/>
    <property type="molecule type" value="Genomic_DNA"/>
</dbReference>
<proteinExistence type="predicted"/>
<evidence type="ECO:0000313" key="4">
    <source>
        <dbReference type="Proteomes" id="UP001064632"/>
    </source>
</evidence>
<reference evidence="3" key="1">
    <citation type="submission" date="2022-09" db="EMBL/GenBank/DDBJ databases">
        <title>Tahibacter sp. nov., isolated from a fresh water.</title>
        <authorList>
            <person name="Baek J.H."/>
            <person name="Lee J.K."/>
            <person name="Kim J.M."/>
            <person name="Jeon C.O."/>
        </authorList>
    </citation>
    <scope>NUCLEOTIDE SEQUENCE</scope>
    <source>
        <strain evidence="3">W38</strain>
    </source>
</reference>
<dbReference type="Proteomes" id="UP001064632">
    <property type="component" value="Chromosome"/>
</dbReference>
<sequence length="274" mass="29528">MKLRHLLAALLPLASLGTAAQAGVLVDVSIVDRDSGATLPLYPARGKEYVAGTPGHRYAVRIVNRTGERVLAVLSVDGVNAISGQTAAPDQSGYVLGPYESTEIAGWRKNMNEIAQFEFTRLRDSYAAQTGRPNNVGVIGVAAYRERYVPPPPPPPPVYRDDKIAAERSAPKSAAAPTAQAPATAGASADMARAEEGARRQRESLGTGHGARESSHASYTTFERDSRHPYEVVSIWYDSYANLASRGIVPRPPRHPREPDPFPNGFTPDPPTHR</sequence>
<name>A0ABY6BLD0_9GAMM</name>
<keyword evidence="2" id="KW-0732">Signal</keyword>
<feature type="region of interest" description="Disordered" evidence="1">
    <location>
        <begin position="167"/>
        <end position="224"/>
    </location>
</feature>
<evidence type="ECO:0000256" key="1">
    <source>
        <dbReference type="SAM" id="MobiDB-lite"/>
    </source>
</evidence>
<organism evidence="3 4">
    <name type="scientific">Tahibacter amnicola</name>
    <dbReference type="NCBI Taxonomy" id="2976241"/>
    <lineage>
        <taxon>Bacteria</taxon>
        <taxon>Pseudomonadati</taxon>
        <taxon>Pseudomonadota</taxon>
        <taxon>Gammaproteobacteria</taxon>
        <taxon>Lysobacterales</taxon>
        <taxon>Rhodanobacteraceae</taxon>
        <taxon>Tahibacter</taxon>
    </lineage>
</organism>
<gene>
    <name evidence="3" type="ORF">N4264_05955</name>
</gene>
<evidence type="ECO:0000256" key="2">
    <source>
        <dbReference type="SAM" id="SignalP"/>
    </source>
</evidence>
<feature type="signal peptide" evidence="2">
    <location>
        <begin position="1"/>
        <end position="22"/>
    </location>
</feature>
<feature type="region of interest" description="Disordered" evidence="1">
    <location>
        <begin position="246"/>
        <end position="274"/>
    </location>
</feature>